<name>A0A210PP05_MIZYE</name>
<comment type="caution">
    <text evidence="4">The sequence shown here is derived from an EMBL/GenBank/DDBJ whole genome shotgun (WGS) entry which is preliminary data.</text>
</comment>
<dbReference type="Gene3D" id="1.20.5.170">
    <property type="match status" value="1"/>
</dbReference>
<sequence>MLVYLVSLLVDAVKGIGSSQELTHPEHNGIGGSYLTSVTVTTVMGTCSSGQARHHQEKELTDVLMMYSKLVQPDVFAFLIDFLKQHEIISNSWTSVTKKLSSAPRPRSTSKAEQRCKTSKQEEKDDSSKSLLEQIQQNDNQEDEIKRLTNEIKALRKKVRTLERRSTESVEFGCDPESLHRDQTKERKGDEVHSTADKPTRLKQEAQITRPNVCVTGKGIKHLNKEMYIDKKQIVPESESIQEQFSDTKTKEKGMCKQSACEEERKHFLSKIKQFEETIGKLQTKISTSENNRPMRHATGKQPTLREGEMAHLSSNMKETEQKNEALKEKLGVSEDEVKALRLNKDQLTRELKTEQQKHHTTRTDLGEQIASLRGDNTALSSTVEKLQQNVAVLERKIGELFRGTRFIERSKEFLK</sequence>
<accession>A0A210PP05</accession>
<feature type="region of interest" description="Disordered" evidence="2">
    <location>
        <begin position="173"/>
        <end position="197"/>
    </location>
</feature>
<evidence type="ECO:0000313" key="4">
    <source>
        <dbReference type="EMBL" id="OWF38235.1"/>
    </source>
</evidence>
<feature type="compositionally biased region" description="Basic and acidic residues" evidence="2">
    <location>
        <begin position="110"/>
        <end position="128"/>
    </location>
</feature>
<evidence type="ECO:0000256" key="3">
    <source>
        <dbReference type="SAM" id="SignalP"/>
    </source>
</evidence>
<keyword evidence="1" id="KW-0175">Coiled coil</keyword>
<feature type="chain" id="PRO_5012216755" evidence="3">
    <location>
        <begin position="16"/>
        <end position="416"/>
    </location>
</feature>
<organism evidence="4 5">
    <name type="scientific">Mizuhopecten yessoensis</name>
    <name type="common">Japanese scallop</name>
    <name type="synonym">Patinopecten yessoensis</name>
    <dbReference type="NCBI Taxonomy" id="6573"/>
    <lineage>
        <taxon>Eukaryota</taxon>
        <taxon>Metazoa</taxon>
        <taxon>Spiralia</taxon>
        <taxon>Lophotrochozoa</taxon>
        <taxon>Mollusca</taxon>
        <taxon>Bivalvia</taxon>
        <taxon>Autobranchia</taxon>
        <taxon>Pteriomorphia</taxon>
        <taxon>Pectinida</taxon>
        <taxon>Pectinoidea</taxon>
        <taxon>Pectinidae</taxon>
        <taxon>Mizuhopecten</taxon>
    </lineage>
</organism>
<keyword evidence="5" id="KW-1185">Reference proteome</keyword>
<dbReference type="AlphaFoldDB" id="A0A210PP05"/>
<keyword evidence="3" id="KW-0732">Signal</keyword>
<evidence type="ECO:0000256" key="1">
    <source>
        <dbReference type="SAM" id="Coils"/>
    </source>
</evidence>
<dbReference type="EMBL" id="NEDP02005570">
    <property type="protein sequence ID" value="OWF38235.1"/>
    <property type="molecule type" value="Genomic_DNA"/>
</dbReference>
<dbReference type="OrthoDB" id="25620at2759"/>
<feature type="signal peptide" evidence="3">
    <location>
        <begin position="1"/>
        <end position="15"/>
    </location>
</feature>
<feature type="coiled-coil region" evidence="1">
    <location>
        <begin position="131"/>
        <end position="165"/>
    </location>
</feature>
<protein>
    <submittedName>
        <fullName evidence="4">Uncharacterized protein</fullName>
    </submittedName>
</protein>
<feature type="compositionally biased region" description="Basic and acidic residues" evidence="2">
    <location>
        <begin position="177"/>
        <end position="197"/>
    </location>
</feature>
<feature type="region of interest" description="Disordered" evidence="2">
    <location>
        <begin position="96"/>
        <end position="131"/>
    </location>
</feature>
<gene>
    <name evidence="4" type="ORF">KP79_PYT10610</name>
</gene>
<proteinExistence type="predicted"/>
<reference evidence="4 5" key="1">
    <citation type="journal article" date="2017" name="Nat. Ecol. Evol.">
        <title>Scallop genome provides insights into evolution of bilaterian karyotype and development.</title>
        <authorList>
            <person name="Wang S."/>
            <person name="Zhang J."/>
            <person name="Jiao W."/>
            <person name="Li J."/>
            <person name="Xun X."/>
            <person name="Sun Y."/>
            <person name="Guo X."/>
            <person name="Huan P."/>
            <person name="Dong B."/>
            <person name="Zhang L."/>
            <person name="Hu X."/>
            <person name="Sun X."/>
            <person name="Wang J."/>
            <person name="Zhao C."/>
            <person name="Wang Y."/>
            <person name="Wang D."/>
            <person name="Huang X."/>
            <person name="Wang R."/>
            <person name="Lv J."/>
            <person name="Li Y."/>
            <person name="Zhang Z."/>
            <person name="Liu B."/>
            <person name="Lu W."/>
            <person name="Hui Y."/>
            <person name="Liang J."/>
            <person name="Zhou Z."/>
            <person name="Hou R."/>
            <person name="Li X."/>
            <person name="Liu Y."/>
            <person name="Li H."/>
            <person name="Ning X."/>
            <person name="Lin Y."/>
            <person name="Zhao L."/>
            <person name="Xing Q."/>
            <person name="Dou J."/>
            <person name="Li Y."/>
            <person name="Mao J."/>
            <person name="Guo H."/>
            <person name="Dou H."/>
            <person name="Li T."/>
            <person name="Mu C."/>
            <person name="Jiang W."/>
            <person name="Fu Q."/>
            <person name="Fu X."/>
            <person name="Miao Y."/>
            <person name="Liu J."/>
            <person name="Yu Q."/>
            <person name="Li R."/>
            <person name="Liao H."/>
            <person name="Li X."/>
            <person name="Kong Y."/>
            <person name="Jiang Z."/>
            <person name="Chourrout D."/>
            <person name="Li R."/>
            <person name="Bao Z."/>
        </authorList>
    </citation>
    <scope>NUCLEOTIDE SEQUENCE [LARGE SCALE GENOMIC DNA]</scope>
    <source>
        <strain evidence="4 5">PY_sf001</strain>
    </source>
</reference>
<dbReference type="Proteomes" id="UP000242188">
    <property type="component" value="Unassembled WGS sequence"/>
</dbReference>
<feature type="coiled-coil region" evidence="1">
    <location>
        <begin position="272"/>
        <end position="404"/>
    </location>
</feature>
<evidence type="ECO:0000313" key="5">
    <source>
        <dbReference type="Proteomes" id="UP000242188"/>
    </source>
</evidence>
<evidence type="ECO:0000256" key="2">
    <source>
        <dbReference type="SAM" id="MobiDB-lite"/>
    </source>
</evidence>